<protein>
    <recommendedName>
        <fullName evidence="5">Pentatricopeptide repeat-containing protein</fullName>
    </recommendedName>
</protein>
<keyword evidence="4" id="KW-1185">Reference proteome</keyword>
<sequence length="628" mass="71262">MPPLASLSRLHFLLRRYPPLSVFNAHSHLLSHFVSPMIPLSNPLLLSPDSIRCFLFSFHFPCHSLSSDCSTAAISESCNDPNELTADNSVITNDSITYVLKKLSKIPEKALNFFNFAVTTYDLSPGPSAYNLMLRILAHKDHLTDFWSFLKSMQDHGHQLDHDVYQTILASFKNQKLIKESFALSEFYSSAVKKSSVYASVSSAANIVLDAEDWSQEVEKNLRQFKLSLSEDFVAKVLREVRESPSKALHFFRWTAQTSKYKHGSIAYNAMARVLGREDSIGEFWSLVRSMKAEGHDMDIDTYVKLTRQFIKRKMMKDAVELYEFMMDGPYKPAIQDCGLLLRQISLSPAPDLDLVSRVVKKYEASGYSLSKVIYDGIHRSLTSTGNFEKAFEIMKRMRQEGFEPDNITYSQLVYGLCKAKRLDEACKILDEMEEGGCMPDLKTWTVLIQGHCLAGEVDKALECLTKMIEKSYECDADLLDVLVRGLSSKRRTNSAYTLMLEMVDTARVRPWQATYKYLIQELLAVAKFEEALKLLGLMKNSKFPPFAEPFVAHISKFGTTEDAKDFLKVLTGKTYPSPAAYLHLFKAFFEQGRYTEAQDLLFKCPHHIRKNSDISKLFGSVKVGAAT</sequence>
<evidence type="ECO:0000313" key="3">
    <source>
        <dbReference type="EMBL" id="KAG0499914.1"/>
    </source>
</evidence>
<dbReference type="Gene3D" id="1.25.40.10">
    <property type="entry name" value="Tetratricopeptide repeat domain"/>
    <property type="match status" value="3"/>
</dbReference>
<feature type="repeat" description="PPR" evidence="2">
    <location>
        <begin position="371"/>
        <end position="405"/>
    </location>
</feature>
<name>A0A835VGK4_VANPL</name>
<dbReference type="Proteomes" id="UP000636800">
    <property type="component" value="Chromosome 1"/>
</dbReference>
<evidence type="ECO:0000256" key="1">
    <source>
        <dbReference type="ARBA" id="ARBA00022737"/>
    </source>
</evidence>
<keyword evidence="1" id="KW-0677">Repeat</keyword>
<reference evidence="3 4" key="1">
    <citation type="journal article" date="2020" name="Nat. Food">
        <title>A phased Vanilla planifolia genome enables genetic improvement of flavour and production.</title>
        <authorList>
            <person name="Hasing T."/>
            <person name="Tang H."/>
            <person name="Brym M."/>
            <person name="Khazi F."/>
            <person name="Huang T."/>
            <person name="Chambers A.H."/>
        </authorList>
    </citation>
    <scope>NUCLEOTIDE SEQUENCE [LARGE SCALE GENOMIC DNA]</scope>
    <source>
        <tissue evidence="3">Leaf</tissue>
    </source>
</reference>
<dbReference type="GO" id="GO:0008380">
    <property type="term" value="P:RNA splicing"/>
    <property type="evidence" value="ECO:0007669"/>
    <property type="project" value="InterPro"/>
</dbReference>
<proteinExistence type="predicted"/>
<feature type="repeat" description="PPR" evidence="2">
    <location>
        <begin position="299"/>
        <end position="333"/>
    </location>
</feature>
<feature type="repeat" description="PPR" evidence="2">
    <location>
        <begin position="441"/>
        <end position="475"/>
    </location>
</feature>
<evidence type="ECO:0000256" key="2">
    <source>
        <dbReference type="PROSITE-ProRule" id="PRU00708"/>
    </source>
</evidence>
<evidence type="ECO:0008006" key="5">
    <source>
        <dbReference type="Google" id="ProtNLM"/>
    </source>
</evidence>
<dbReference type="EMBL" id="JADCNL010000001">
    <property type="protein sequence ID" value="KAG0499914.1"/>
    <property type="molecule type" value="Genomic_DNA"/>
</dbReference>
<dbReference type="Pfam" id="PF12854">
    <property type="entry name" value="PPR_1"/>
    <property type="match status" value="2"/>
</dbReference>
<comment type="caution">
    <text evidence="3">The sequence shown here is derived from an EMBL/GenBank/DDBJ whole genome shotgun (WGS) entry which is preliminary data.</text>
</comment>
<dbReference type="InterPro" id="IPR011990">
    <property type="entry name" value="TPR-like_helical_dom_sf"/>
</dbReference>
<dbReference type="NCBIfam" id="TIGR00756">
    <property type="entry name" value="PPR"/>
    <property type="match status" value="4"/>
</dbReference>
<evidence type="ECO:0000313" key="4">
    <source>
        <dbReference type="Proteomes" id="UP000636800"/>
    </source>
</evidence>
<dbReference type="PANTHER" id="PTHR47003">
    <property type="entry name" value="OS01G0970900 PROTEIN"/>
    <property type="match status" value="1"/>
</dbReference>
<dbReference type="OrthoDB" id="1601at2759"/>
<dbReference type="AlphaFoldDB" id="A0A835VGK4"/>
<gene>
    <name evidence="3" type="ORF">HPP92_004605</name>
</gene>
<organism evidence="3 4">
    <name type="scientific">Vanilla planifolia</name>
    <name type="common">Vanilla</name>
    <dbReference type="NCBI Taxonomy" id="51239"/>
    <lineage>
        <taxon>Eukaryota</taxon>
        <taxon>Viridiplantae</taxon>
        <taxon>Streptophyta</taxon>
        <taxon>Embryophyta</taxon>
        <taxon>Tracheophyta</taxon>
        <taxon>Spermatophyta</taxon>
        <taxon>Magnoliopsida</taxon>
        <taxon>Liliopsida</taxon>
        <taxon>Asparagales</taxon>
        <taxon>Orchidaceae</taxon>
        <taxon>Vanilloideae</taxon>
        <taxon>Vanilleae</taxon>
        <taxon>Vanilla</taxon>
    </lineage>
</organism>
<dbReference type="PANTHER" id="PTHR47003:SF2">
    <property type="entry name" value="OS01G0970900 PROTEIN"/>
    <property type="match status" value="1"/>
</dbReference>
<dbReference type="InterPro" id="IPR044578">
    <property type="entry name" value="BIR6-like"/>
</dbReference>
<accession>A0A835VGK4</accession>
<dbReference type="PROSITE" id="PS51375">
    <property type="entry name" value="PPR"/>
    <property type="match status" value="4"/>
</dbReference>
<dbReference type="InterPro" id="IPR002885">
    <property type="entry name" value="PPR_rpt"/>
</dbReference>
<feature type="repeat" description="PPR" evidence="2">
    <location>
        <begin position="406"/>
        <end position="440"/>
    </location>
</feature>